<comment type="caution">
    <text evidence="2">The sequence shown here is derived from an EMBL/GenBank/DDBJ whole genome shotgun (WGS) entry which is preliminary data.</text>
</comment>
<protein>
    <submittedName>
        <fullName evidence="2">Uncharacterized protein</fullName>
    </submittedName>
</protein>
<reference evidence="2" key="1">
    <citation type="journal article" date="2019" name="bioRxiv">
        <title>The Genome of the Zebra Mussel, Dreissena polymorpha: A Resource for Invasive Species Research.</title>
        <authorList>
            <person name="McCartney M.A."/>
            <person name="Auch B."/>
            <person name="Kono T."/>
            <person name="Mallez S."/>
            <person name="Zhang Y."/>
            <person name="Obille A."/>
            <person name="Becker A."/>
            <person name="Abrahante J.E."/>
            <person name="Garbe J."/>
            <person name="Badalamenti J.P."/>
            <person name="Herman A."/>
            <person name="Mangelson H."/>
            <person name="Liachko I."/>
            <person name="Sullivan S."/>
            <person name="Sone E.D."/>
            <person name="Koren S."/>
            <person name="Silverstein K.A.T."/>
            <person name="Beckman K.B."/>
            <person name="Gohl D.M."/>
        </authorList>
    </citation>
    <scope>NUCLEOTIDE SEQUENCE</scope>
    <source>
        <strain evidence="2">Duluth1</strain>
        <tissue evidence="2">Whole animal</tissue>
    </source>
</reference>
<feature type="region of interest" description="Disordered" evidence="1">
    <location>
        <begin position="1"/>
        <end position="54"/>
    </location>
</feature>
<evidence type="ECO:0000256" key="1">
    <source>
        <dbReference type="SAM" id="MobiDB-lite"/>
    </source>
</evidence>
<feature type="compositionally biased region" description="Basic and acidic residues" evidence="1">
    <location>
        <begin position="27"/>
        <end position="40"/>
    </location>
</feature>
<evidence type="ECO:0000313" key="2">
    <source>
        <dbReference type="EMBL" id="KAH3726291.1"/>
    </source>
</evidence>
<gene>
    <name evidence="2" type="ORF">DPMN_052149</name>
</gene>
<sequence>MQAVSDWDREVDGGCGRRSIRQRRMDKRPDGVEGLRRKPPDPVPGPEPEAATAAAPIANFRSTDDSATNTELLIPVVFSTQPMGFHSRGLPNLNLPGGARVVKMGVCGMWWADAVHKMKIPALFRMPPGGTDLVLLNL</sequence>
<organism evidence="2 3">
    <name type="scientific">Dreissena polymorpha</name>
    <name type="common">Zebra mussel</name>
    <name type="synonym">Mytilus polymorpha</name>
    <dbReference type="NCBI Taxonomy" id="45954"/>
    <lineage>
        <taxon>Eukaryota</taxon>
        <taxon>Metazoa</taxon>
        <taxon>Spiralia</taxon>
        <taxon>Lophotrochozoa</taxon>
        <taxon>Mollusca</taxon>
        <taxon>Bivalvia</taxon>
        <taxon>Autobranchia</taxon>
        <taxon>Heteroconchia</taxon>
        <taxon>Euheterodonta</taxon>
        <taxon>Imparidentia</taxon>
        <taxon>Neoheterodontei</taxon>
        <taxon>Myida</taxon>
        <taxon>Dreissenoidea</taxon>
        <taxon>Dreissenidae</taxon>
        <taxon>Dreissena</taxon>
    </lineage>
</organism>
<dbReference type="Proteomes" id="UP000828390">
    <property type="component" value="Unassembled WGS sequence"/>
</dbReference>
<accession>A0A9D4CLD9</accession>
<evidence type="ECO:0000313" key="3">
    <source>
        <dbReference type="Proteomes" id="UP000828390"/>
    </source>
</evidence>
<keyword evidence="3" id="KW-1185">Reference proteome</keyword>
<reference evidence="2" key="2">
    <citation type="submission" date="2020-11" db="EMBL/GenBank/DDBJ databases">
        <authorList>
            <person name="McCartney M.A."/>
            <person name="Auch B."/>
            <person name="Kono T."/>
            <person name="Mallez S."/>
            <person name="Becker A."/>
            <person name="Gohl D.M."/>
            <person name="Silverstein K.A.T."/>
            <person name="Koren S."/>
            <person name="Bechman K.B."/>
            <person name="Herman A."/>
            <person name="Abrahante J.E."/>
            <person name="Garbe J."/>
        </authorList>
    </citation>
    <scope>NUCLEOTIDE SEQUENCE</scope>
    <source>
        <strain evidence="2">Duluth1</strain>
        <tissue evidence="2">Whole animal</tissue>
    </source>
</reference>
<feature type="compositionally biased region" description="Basic and acidic residues" evidence="1">
    <location>
        <begin position="1"/>
        <end position="12"/>
    </location>
</feature>
<name>A0A9D4CLD9_DREPO</name>
<dbReference type="AlphaFoldDB" id="A0A9D4CLD9"/>
<dbReference type="EMBL" id="JAIWYP010000012">
    <property type="protein sequence ID" value="KAH3726291.1"/>
    <property type="molecule type" value="Genomic_DNA"/>
</dbReference>
<proteinExistence type="predicted"/>